<feature type="transmembrane region" description="Helical" evidence="8">
    <location>
        <begin position="142"/>
        <end position="163"/>
    </location>
</feature>
<feature type="transmembrane region" description="Helical" evidence="8">
    <location>
        <begin position="477"/>
        <end position="494"/>
    </location>
</feature>
<organism evidence="10">
    <name type="scientific">Caulobacter sp. (strain K31)</name>
    <dbReference type="NCBI Taxonomy" id="366602"/>
    <lineage>
        <taxon>Bacteria</taxon>
        <taxon>Pseudomonadati</taxon>
        <taxon>Pseudomonadota</taxon>
        <taxon>Alphaproteobacteria</taxon>
        <taxon>Caulobacterales</taxon>
        <taxon>Caulobacteraceae</taxon>
        <taxon>Caulobacter</taxon>
    </lineage>
</organism>
<dbReference type="InterPro" id="IPR011701">
    <property type="entry name" value="MFS"/>
</dbReference>
<dbReference type="NCBIfam" id="TIGR00711">
    <property type="entry name" value="efflux_EmrB"/>
    <property type="match status" value="1"/>
</dbReference>
<accession>B0SY69</accession>
<dbReference type="PANTHER" id="PTHR42718">
    <property type="entry name" value="MAJOR FACILITATOR SUPERFAMILY MULTIDRUG TRANSPORTER MFSC"/>
    <property type="match status" value="1"/>
</dbReference>
<evidence type="ECO:0000256" key="8">
    <source>
        <dbReference type="SAM" id="Phobius"/>
    </source>
</evidence>
<feature type="transmembrane region" description="Helical" evidence="8">
    <location>
        <begin position="53"/>
        <end position="75"/>
    </location>
</feature>
<feature type="transmembrane region" description="Helical" evidence="8">
    <location>
        <begin position="235"/>
        <end position="257"/>
    </location>
</feature>
<keyword evidence="7 8" id="KW-0472">Membrane</keyword>
<evidence type="ECO:0000256" key="2">
    <source>
        <dbReference type="ARBA" id="ARBA00008537"/>
    </source>
</evidence>
<dbReference type="GO" id="GO:0022857">
    <property type="term" value="F:transmembrane transporter activity"/>
    <property type="evidence" value="ECO:0007669"/>
    <property type="project" value="InterPro"/>
</dbReference>
<reference evidence="10" key="1">
    <citation type="submission" date="2008-01" db="EMBL/GenBank/DDBJ databases">
        <title>Complete sequence of chromosome of Caulobacter sp. K31.</title>
        <authorList>
            <consortium name="US DOE Joint Genome Institute"/>
            <person name="Copeland A."/>
            <person name="Lucas S."/>
            <person name="Lapidus A."/>
            <person name="Barry K."/>
            <person name="Glavina del Rio T."/>
            <person name="Dalin E."/>
            <person name="Tice H."/>
            <person name="Pitluck S."/>
            <person name="Bruce D."/>
            <person name="Goodwin L."/>
            <person name="Thompson L.S."/>
            <person name="Brettin T."/>
            <person name="Detter J.C."/>
            <person name="Han C."/>
            <person name="Schmutz J."/>
            <person name="Larimer F."/>
            <person name="Land M."/>
            <person name="Hauser L."/>
            <person name="Kyrpides N."/>
            <person name="Kim E."/>
            <person name="Stephens C."/>
            <person name="Richardson P."/>
        </authorList>
    </citation>
    <scope>NUCLEOTIDE SEQUENCE [LARGE SCALE GENOMIC DNA]</scope>
    <source>
        <strain evidence="10">K31</strain>
    </source>
</reference>
<evidence type="ECO:0000313" key="10">
    <source>
        <dbReference type="EMBL" id="ABZ71816.1"/>
    </source>
</evidence>
<dbReference type="HOGENOM" id="CLU_000960_22_3_5"/>
<feature type="transmembrane region" description="Helical" evidence="8">
    <location>
        <begin position="336"/>
        <end position="357"/>
    </location>
</feature>
<dbReference type="InterPro" id="IPR004638">
    <property type="entry name" value="EmrB-like"/>
</dbReference>
<dbReference type="InterPro" id="IPR020846">
    <property type="entry name" value="MFS_dom"/>
</dbReference>
<feature type="transmembrane region" description="Helical" evidence="8">
    <location>
        <begin position="82"/>
        <end position="102"/>
    </location>
</feature>
<proteinExistence type="inferred from homology"/>
<dbReference type="PROSITE" id="PS50850">
    <property type="entry name" value="MFS"/>
    <property type="match status" value="1"/>
</dbReference>
<dbReference type="KEGG" id="cak:Caul_2689"/>
<gene>
    <name evidence="10" type="ordered locus">Caul_2689</name>
</gene>
<dbReference type="CDD" id="cd17503">
    <property type="entry name" value="MFS_LmrB_MDR_like"/>
    <property type="match status" value="1"/>
</dbReference>
<dbReference type="GO" id="GO:0005886">
    <property type="term" value="C:plasma membrane"/>
    <property type="evidence" value="ECO:0007669"/>
    <property type="project" value="UniProtKB-SubCell"/>
</dbReference>
<dbReference type="Gene3D" id="1.20.1250.20">
    <property type="entry name" value="MFS general substrate transporter like domains"/>
    <property type="match status" value="1"/>
</dbReference>
<dbReference type="PANTHER" id="PTHR42718:SF9">
    <property type="entry name" value="MAJOR FACILITATOR SUPERFAMILY MULTIDRUG TRANSPORTER MFSC"/>
    <property type="match status" value="1"/>
</dbReference>
<evidence type="ECO:0000256" key="7">
    <source>
        <dbReference type="ARBA" id="ARBA00023136"/>
    </source>
</evidence>
<evidence type="ECO:0000256" key="1">
    <source>
        <dbReference type="ARBA" id="ARBA00004651"/>
    </source>
</evidence>
<sequence length="511" mass="54790" precursor="true">MTGAGNGKGDAANRVPITVAVMLATIMNSLDTTIANVALPHIQGSVSASAEQITWVLTSYIVAATIMTPLTGFFADRVGRKMVFLVSIAGFTVASMLCGVATSLVEIVLFRLLQGLFGAALIPLSQAVLLDINPPEKHGSAMAIWGAGAVLGPILGPALGGWLTDNLDWRWVFFINLPIGILAFCGVFFFLSEKKSPEKKRFDVLGFASLALAIGGFQMMLDRGPSQDWFASSEIWLYLIVGIIALWIFGVQLATAAKPFVDRALLADVNFITSCVFGFFIGILLYSVLALLPPMMQNLMGYPVAFTGLVSMPRGIGSFIAMFAVGQLIGRMSIKLILLIGLAVSAVSLWMMTQFTLGMDTRLIIVSGFLSGVGTGLIFVPLSTIAFATVRPQHRAEGAGLFTLIRNIGSAAGISIMQARFVSGIEVHHAKLVEHARPDNPLFHAYAPLVFQAQDAMARFNGVITRQASMLSYIDDFQLMLGITILCAPMILLMRTPKKTSGGETVHVAEH</sequence>
<evidence type="ECO:0000256" key="5">
    <source>
        <dbReference type="ARBA" id="ARBA00022692"/>
    </source>
</evidence>
<feature type="domain" description="Major facilitator superfamily (MFS) profile" evidence="9">
    <location>
        <begin position="17"/>
        <end position="499"/>
    </location>
</feature>
<dbReference type="InterPro" id="IPR036259">
    <property type="entry name" value="MFS_trans_sf"/>
</dbReference>
<keyword evidence="5 8" id="KW-0812">Transmembrane</keyword>
<evidence type="ECO:0000259" key="9">
    <source>
        <dbReference type="PROSITE" id="PS50850"/>
    </source>
</evidence>
<keyword evidence="4" id="KW-1003">Cell membrane</keyword>
<dbReference type="PROSITE" id="PS00216">
    <property type="entry name" value="SUGAR_TRANSPORT_1"/>
    <property type="match status" value="1"/>
</dbReference>
<dbReference type="AlphaFoldDB" id="B0SY69"/>
<evidence type="ECO:0000256" key="6">
    <source>
        <dbReference type="ARBA" id="ARBA00022989"/>
    </source>
</evidence>
<keyword evidence="6 8" id="KW-1133">Transmembrane helix</keyword>
<dbReference type="SUPFAM" id="SSF103473">
    <property type="entry name" value="MFS general substrate transporter"/>
    <property type="match status" value="1"/>
</dbReference>
<comment type="subcellular location">
    <subcellularLocation>
        <location evidence="1">Cell membrane</location>
        <topology evidence="1">Multi-pass membrane protein</topology>
    </subcellularLocation>
</comment>
<dbReference type="Gene3D" id="1.20.1720.10">
    <property type="entry name" value="Multidrug resistance protein D"/>
    <property type="match status" value="1"/>
</dbReference>
<comment type="similarity">
    <text evidence="2">Belongs to the major facilitator superfamily. EmrB family.</text>
</comment>
<dbReference type="EMBL" id="CP000927">
    <property type="protein sequence ID" value="ABZ71816.1"/>
    <property type="molecule type" value="Genomic_DNA"/>
</dbReference>
<protein>
    <submittedName>
        <fullName evidence="10">Drug resistance transporter, EmrB/QacA subfamily</fullName>
    </submittedName>
</protein>
<feature type="transmembrane region" description="Helical" evidence="8">
    <location>
        <begin position="108"/>
        <end position="130"/>
    </location>
</feature>
<dbReference type="InterPro" id="IPR005829">
    <property type="entry name" value="Sugar_transporter_CS"/>
</dbReference>
<keyword evidence="3" id="KW-0813">Transport</keyword>
<dbReference type="eggNOG" id="COG2814">
    <property type="taxonomic scope" value="Bacteria"/>
</dbReference>
<dbReference type="STRING" id="366602.Caul_2689"/>
<feature type="transmembrane region" description="Helical" evidence="8">
    <location>
        <begin position="304"/>
        <end position="324"/>
    </location>
</feature>
<feature type="transmembrane region" description="Helical" evidence="8">
    <location>
        <begin position="363"/>
        <end position="387"/>
    </location>
</feature>
<name>B0SY69_CAUSK</name>
<dbReference type="Pfam" id="PF07690">
    <property type="entry name" value="MFS_1"/>
    <property type="match status" value="1"/>
</dbReference>
<feature type="transmembrane region" description="Helical" evidence="8">
    <location>
        <begin position="269"/>
        <end position="292"/>
    </location>
</feature>
<feature type="transmembrane region" description="Helical" evidence="8">
    <location>
        <begin position="169"/>
        <end position="190"/>
    </location>
</feature>
<dbReference type="OrthoDB" id="9812221at2"/>
<evidence type="ECO:0000256" key="3">
    <source>
        <dbReference type="ARBA" id="ARBA00022448"/>
    </source>
</evidence>
<evidence type="ECO:0000256" key="4">
    <source>
        <dbReference type="ARBA" id="ARBA00022475"/>
    </source>
</evidence>
<feature type="transmembrane region" description="Helical" evidence="8">
    <location>
        <begin position="202"/>
        <end position="220"/>
    </location>
</feature>